<dbReference type="InterPro" id="IPR036388">
    <property type="entry name" value="WH-like_DNA-bd_sf"/>
</dbReference>
<dbReference type="Gene3D" id="3.30.930.10">
    <property type="entry name" value="Bira Bifunctional Protein, Domain 2"/>
    <property type="match status" value="1"/>
</dbReference>
<dbReference type="GO" id="GO:0005737">
    <property type="term" value="C:cytoplasm"/>
    <property type="evidence" value="ECO:0007669"/>
    <property type="project" value="TreeGrafter"/>
</dbReference>
<evidence type="ECO:0000256" key="2">
    <source>
        <dbReference type="ARBA" id="ARBA00022741"/>
    </source>
</evidence>
<dbReference type="GO" id="GO:0006355">
    <property type="term" value="P:regulation of DNA-templated transcription"/>
    <property type="evidence" value="ECO:0007669"/>
    <property type="project" value="InterPro"/>
</dbReference>
<keyword evidence="2" id="KW-0547">Nucleotide-binding</keyword>
<dbReference type="Pfam" id="PF08279">
    <property type="entry name" value="HTH_11"/>
    <property type="match status" value="1"/>
</dbReference>
<evidence type="ECO:0000313" key="5">
    <source>
        <dbReference type="EMBL" id="AIE98768.1"/>
    </source>
</evidence>
<keyword evidence="1 5" id="KW-0436">Ligase</keyword>
<organism evidence="5">
    <name type="scientific">uncultured marine thaumarchaeote KM3_08_B06</name>
    <dbReference type="NCBI Taxonomy" id="1455978"/>
    <lineage>
        <taxon>Archaea</taxon>
        <taxon>Nitrososphaerota</taxon>
        <taxon>environmental samples</taxon>
    </lineage>
</organism>
<keyword evidence="3" id="KW-0067">ATP-binding</keyword>
<dbReference type="InterPro" id="IPR008988">
    <property type="entry name" value="Transcriptional_repressor_C"/>
</dbReference>
<dbReference type="InterPro" id="IPR045864">
    <property type="entry name" value="aa-tRNA-synth_II/BPL/LPL"/>
</dbReference>
<dbReference type="Gene3D" id="1.10.10.10">
    <property type="entry name" value="Winged helix-like DNA-binding domain superfamily/Winged helix DNA-binding domain"/>
    <property type="match status" value="1"/>
</dbReference>
<gene>
    <name evidence="5" type="primary">birA</name>
</gene>
<accession>A0A075G578</accession>
<dbReference type="InterPro" id="IPR003142">
    <property type="entry name" value="BPL_C"/>
</dbReference>
<dbReference type="GO" id="GO:0004077">
    <property type="term" value="F:biotin--[biotin carboxyl-carrier protein] ligase activity"/>
    <property type="evidence" value="ECO:0007669"/>
    <property type="project" value="UniProtKB-EC"/>
</dbReference>
<protein>
    <submittedName>
        <fullName evidence="5">Biotin--acetyl-CoA-carboxylase ligase (BirA)</fullName>
        <ecNumber evidence="5">6.3.4.15</ecNumber>
    </submittedName>
</protein>
<dbReference type="GO" id="GO:0005524">
    <property type="term" value="F:ATP binding"/>
    <property type="evidence" value="ECO:0007669"/>
    <property type="project" value="UniProtKB-KW"/>
</dbReference>
<dbReference type="PANTHER" id="PTHR12835">
    <property type="entry name" value="BIOTIN PROTEIN LIGASE"/>
    <property type="match status" value="1"/>
</dbReference>
<dbReference type="InterPro" id="IPR004408">
    <property type="entry name" value="Biotin_CoA_COase_ligase"/>
</dbReference>
<dbReference type="SUPFAM" id="SSF55681">
    <property type="entry name" value="Class II aaRS and biotin synthetases"/>
    <property type="match status" value="1"/>
</dbReference>
<dbReference type="HAMAP" id="MF_00978">
    <property type="entry name" value="Bifunct_BirA"/>
    <property type="match status" value="1"/>
</dbReference>
<evidence type="ECO:0000256" key="1">
    <source>
        <dbReference type="ARBA" id="ARBA00022598"/>
    </source>
</evidence>
<dbReference type="Pfam" id="PF03099">
    <property type="entry name" value="BPL_LplA_LipB"/>
    <property type="match status" value="1"/>
</dbReference>
<dbReference type="PANTHER" id="PTHR12835:SF5">
    <property type="entry name" value="BIOTIN--PROTEIN LIGASE"/>
    <property type="match status" value="1"/>
</dbReference>
<dbReference type="CDD" id="cd16442">
    <property type="entry name" value="BPL"/>
    <property type="match status" value="1"/>
</dbReference>
<evidence type="ECO:0000259" key="4">
    <source>
        <dbReference type="PROSITE" id="PS51733"/>
    </source>
</evidence>
<dbReference type="EC" id="6.3.4.15" evidence="5"/>
<dbReference type="SUPFAM" id="SSF46785">
    <property type="entry name" value="Winged helix' DNA-binding domain"/>
    <property type="match status" value="1"/>
</dbReference>
<dbReference type="PROSITE" id="PS51733">
    <property type="entry name" value="BPL_LPL_CATALYTIC"/>
    <property type="match status" value="1"/>
</dbReference>
<dbReference type="AlphaFoldDB" id="A0A075G578"/>
<feature type="domain" description="BPL/LPL catalytic" evidence="4">
    <location>
        <begin position="91"/>
        <end position="268"/>
    </location>
</feature>
<dbReference type="InterPro" id="IPR030855">
    <property type="entry name" value="Bifunct_BirA"/>
</dbReference>
<name>A0A075G578_9ARCH</name>
<reference evidence="5" key="1">
    <citation type="journal article" date="2014" name="Genome Biol. Evol.">
        <title>Pangenome evidence for extensive interdomain horizontal transfer affecting lineage core and shell genes in uncultured planktonic thaumarchaeota and euryarchaeota.</title>
        <authorList>
            <person name="Deschamps P."/>
            <person name="Zivanovic Y."/>
            <person name="Moreira D."/>
            <person name="Rodriguez-Valera F."/>
            <person name="Lopez-Garcia P."/>
        </authorList>
    </citation>
    <scope>NUCLEOTIDE SEQUENCE</scope>
</reference>
<sequence>MMLTSFDNSSFLKVLSFLKAHKSEFLSGQDMSDILKISRVAVWKDIKKIRSLGYKIESKQNLGYRLVDSSELLLPWEVTQNLNTEFLGKRVYYFDTIDTTQNFAMKIASNSNENGTVVISKKQTGGRGRMKRKWKSPAGGIWMSIILHPKFDVSYATFVPIATSLALCIAIEKILKIKPELKWPNDVTLKGKKIAGILIDTSIISNEIENMVLGIGINFKIKPHKLANMIKKTPNFYGVATLVKKNESALPLVQQFLYELENIFQFINSGRIKKIKNGWTERSSTIGRNVSIITNEGNLNGKAVKIDSDGALIISKGKKIERILVGDITHDQ</sequence>
<dbReference type="InterPro" id="IPR013196">
    <property type="entry name" value="HTH_11"/>
</dbReference>
<dbReference type="EMBL" id="KF900544">
    <property type="protein sequence ID" value="AIE98768.1"/>
    <property type="molecule type" value="Genomic_DNA"/>
</dbReference>
<dbReference type="Pfam" id="PF02237">
    <property type="entry name" value="BPL_C"/>
    <property type="match status" value="1"/>
</dbReference>
<dbReference type="NCBIfam" id="TIGR00121">
    <property type="entry name" value="birA_ligase"/>
    <property type="match status" value="1"/>
</dbReference>
<proteinExistence type="inferred from homology"/>
<dbReference type="InterPro" id="IPR036390">
    <property type="entry name" value="WH_DNA-bd_sf"/>
</dbReference>
<evidence type="ECO:0000256" key="3">
    <source>
        <dbReference type="ARBA" id="ARBA00022840"/>
    </source>
</evidence>
<dbReference type="InterPro" id="IPR004143">
    <property type="entry name" value="BPL_LPL_catalytic"/>
</dbReference>
<dbReference type="SUPFAM" id="SSF50037">
    <property type="entry name" value="C-terminal domain of transcriptional repressors"/>
    <property type="match status" value="1"/>
</dbReference>
<dbReference type="Gene3D" id="2.30.30.100">
    <property type="match status" value="1"/>
</dbReference>